<dbReference type="AlphaFoldDB" id="A0A0E9RA66"/>
<organism evidence="1">
    <name type="scientific">Anguilla anguilla</name>
    <name type="common">European freshwater eel</name>
    <name type="synonym">Muraena anguilla</name>
    <dbReference type="NCBI Taxonomy" id="7936"/>
    <lineage>
        <taxon>Eukaryota</taxon>
        <taxon>Metazoa</taxon>
        <taxon>Chordata</taxon>
        <taxon>Craniata</taxon>
        <taxon>Vertebrata</taxon>
        <taxon>Euteleostomi</taxon>
        <taxon>Actinopterygii</taxon>
        <taxon>Neopterygii</taxon>
        <taxon>Teleostei</taxon>
        <taxon>Anguilliformes</taxon>
        <taxon>Anguillidae</taxon>
        <taxon>Anguilla</taxon>
    </lineage>
</organism>
<sequence>MGTTTSKSSYSFENILFEVKMRPFTLAIELNHHPKLADSIKLFFEMLLFLRKQLLAIA</sequence>
<accession>A0A0E9RA66</accession>
<reference evidence="1" key="2">
    <citation type="journal article" date="2015" name="Fish Shellfish Immunol.">
        <title>Early steps in the European eel (Anguilla anguilla)-Vibrio vulnificus interaction in the gills: Role of the RtxA13 toxin.</title>
        <authorList>
            <person name="Callol A."/>
            <person name="Pajuelo D."/>
            <person name="Ebbesson L."/>
            <person name="Teles M."/>
            <person name="MacKenzie S."/>
            <person name="Amaro C."/>
        </authorList>
    </citation>
    <scope>NUCLEOTIDE SEQUENCE</scope>
</reference>
<reference evidence="1" key="1">
    <citation type="submission" date="2014-11" db="EMBL/GenBank/DDBJ databases">
        <authorList>
            <person name="Amaro Gonzalez C."/>
        </authorList>
    </citation>
    <scope>NUCLEOTIDE SEQUENCE</scope>
</reference>
<protein>
    <submittedName>
        <fullName evidence="1">Uncharacterized protein</fullName>
    </submittedName>
</protein>
<proteinExistence type="predicted"/>
<dbReference type="EMBL" id="GBXM01082885">
    <property type="protein sequence ID" value="JAH25692.1"/>
    <property type="molecule type" value="Transcribed_RNA"/>
</dbReference>
<evidence type="ECO:0000313" key="1">
    <source>
        <dbReference type="EMBL" id="JAH25692.1"/>
    </source>
</evidence>
<name>A0A0E9RA66_ANGAN</name>